<dbReference type="RefSeq" id="WP_114705507.1">
    <property type="nucleotide sequence ID" value="NZ_QDKL01000001.1"/>
</dbReference>
<proteinExistence type="predicted"/>
<organism evidence="2 3">
    <name type="scientific">Halobacteriovorax vibrionivorans</name>
    <dbReference type="NCBI Taxonomy" id="2152716"/>
    <lineage>
        <taxon>Bacteria</taxon>
        <taxon>Pseudomonadati</taxon>
        <taxon>Bdellovibrionota</taxon>
        <taxon>Bacteriovoracia</taxon>
        <taxon>Bacteriovoracales</taxon>
        <taxon>Halobacteriovoraceae</taxon>
        <taxon>Halobacteriovorax</taxon>
    </lineage>
</organism>
<protein>
    <submittedName>
        <fullName evidence="2">Uncharacterized protein</fullName>
    </submittedName>
</protein>
<keyword evidence="1" id="KW-1133">Transmembrane helix</keyword>
<keyword evidence="3" id="KW-1185">Reference proteome</keyword>
<accession>A0ABY0IHY4</accession>
<evidence type="ECO:0000313" key="2">
    <source>
        <dbReference type="EMBL" id="RZF22562.1"/>
    </source>
</evidence>
<reference evidence="3" key="1">
    <citation type="journal article" date="2019" name="Int. J. Syst. Evol. Microbiol.">
        <title>Halobacteriovorax valvorus sp. nov., a novel prokaryotic predator isolated from coastal seawater of China.</title>
        <authorList>
            <person name="Chen M.-X."/>
        </authorList>
    </citation>
    <scope>NUCLEOTIDE SEQUENCE [LARGE SCALE GENOMIC DNA]</scope>
    <source>
        <strain evidence="3">BL9</strain>
    </source>
</reference>
<evidence type="ECO:0000313" key="3">
    <source>
        <dbReference type="Proteomes" id="UP000443582"/>
    </source>
</evidence>
<evidence type="ECO:0000256" key="1">
    <source>
        <dbReference type="SAM" id="Phobius"/>
    </source>
</evidence>
<keyword evidence="1" id="KW-0812">Transmembrane</keyword>
<sequence length="59" mass="6652">MRQHDVNLGHGAKATSAEEFELTNSFPYMIIVTSFAVITIMHLLINPMAKQFANQFLGR</sequence>
<dbReference type="EMBL" id="QDKL01000001">
    <property type="protein sequence ID" value="RZF22562.1"/>
    <property type="molecule type" value="Genomic_DNA"/>
</dbReference>
<name>A0ABY0IHY4_9BACT</name>
<comment type="caution">
    <text evidence="2">The sequence shown here is derived from an EMBL/GenBank/DDBJ whole genome shotgun (WGS) entry which is preliminary data.</text>
</comment>
<keyword evidence="1" id="KW-0472">Membrane</keyword>
<gene>
    <name evidence="2" type="ORF">DAY19_01970</name>
</gene>
<feature type="transmembrane region" description="Helical" evidence="1">
    <location>
        <begin position="26"/>
        <end position="45"/>
    </location>
</feature>
<dbReference type="Proteomes" id="UP000443582">
    <property type="component" value="Unassembled WGS sequence"/>
</dbReference>